<name>A0ABW7PNW6_9ACTN</name>
<dbReference type="InterPro" id="IPR011990">
    <property type="entry name" value="TPR-like_helical_dom_sf"/>
</dbReference>
<dbReference type="InterPro" id="IPR005158">
    <property type="entry name" value="BTAD"/>
</dbReference>
<dbReference type="PANTHER" id="PTHR47691:SF3">
    <property type="entry name" value="HTH-TYPE TRANSCRIPTIONAL REGULATOR RV0890C-RELATED"/>
    <property type="match status" value="1"/>
</dbReference>
<dbReference type="InterPro" id="IPR027417">
    <property type="entry name" value="P-loop_NTPase"/>
</dbReference>
<dbReference type="SUPFAM" id="SSF48452">
    <property type="entry name" value="TPR-like"/>
    <property type="match status" value="2"/>
</dbReference>
<dbReference type="Pfam" id="PF03704">
    <property type="entry name" value="BTAD"/>
    <property type="match status" value="1"/>
</dbReference>
<evidence type="ECO:0000313" key="6">
    <source>
        <dbReference type="EMBL" id="MFH7599615.1"/>
    </source>
</evidence>
<dbReference type="CDD" id="cd15831">
    <property type="entry name" value="BTAD"/>
    <property type="match status" value="1"/>
</dbReference>
<dbReference type="Pfam" id="PF00486">
    <property type="entry name" value="Trans_reg_C"/>
    <property type="match status" value="1"/>
</dbReference>
<dbReference type="Gene3D" id="1.25.40.10">
    <property type="entry name" value="Tetratricopeptide repeat domain"/>
    <property type="match status" value="2"/>
</dbReference>
<evidence type="ECO:0000313" key="7">
    <source>
        <dbReference type="Proteomes" id="UP001610631"/>
    </source>
</evidence>
<protein>
    <submittedName>
        <fullName evidence="6">BTAD domain-containing putative transcriptional regulator</fullName>
    </submittedName>
</protein>
<comment type="caution">
    <text evidence="6">The sequence shown here is derived from an EMBL/GenBank/DDBJ whole genome shotgun (WGS) entry which is preliminary data.</text>
</comment>
<dbReference type="SMART" id="SM00862">
    <property type="entry name" value="Trans_reg_C"/>
    <property type="match status" value="1"/>
</dbReference>
<dbReference type="Proteomes" id="UP001610631">
    <property type="component" value="Unassembled WGS sequence"/>
</dbReference>
<dbReference type="SUPFAM" id="SSF46894">
    <property type="entry name" value="C-terminal effector domain of the bipartite response regulators"/>
    <property type="match status" value="1"/>
</dbReference>
<evidence type="ECO:0000256" key="2">
    <source>
        <dbReference type="ARBA" id="ARBA00023012"/>
    </source>
</evidence>
<comment type="similarity">
    <text evidence="1">Belongs to the AfsR/DnrI/RedD regulatory family.</text>
</comment>
<dbReference type="InterPro" id="IPR041664">
    <property type="entry name" value="AAA_16"/>
</dbReference>
<dbReference type="InterPro" id="IPR036388">
    <property type="entry name" value="WH-like_DNA-bd_sf"/>
</dbReference>
<sequence>MRYLILGGTEARDEKTGAPLTPGGARLRALLAALALRAGTPAPASVADLVDEVWGDDPPQDAPAALQALVARLRRALGSRDSIRTDPAGGYRLTAAPEDVDLHRFTRLAALGAEQLATDPATAADTLREALALWRGPALADLPEPARTAHAAAPEARRTAALRDRLEADLRSGATAPAALLPEIEALIHEHPYDEPLRALHLRALRSAGRPAEALAAYEATRRELADGLGTDPGPQLRALHAELLAPPPAPPAPPRGNLRPRLTSFVGREPELAALADDLARVRLVTLTGPGGSGKTRLAEHAAAAQPASGWLVELARLDDGAAVPGAVLSALGLRENSLVAREKTPAHDNPTALLLEYCAHRSLLLVLDNCEHVIGAAAELADKLLTHCPGVRILATSREPLGVPGEFLRPLEPLPPGPAHRLFADRATAARPGFSADQDPAAVAEICTRLDGLPLAIELAAARLRLLTPRQIADRLDDRFRLLTGGARTLLPRQQTLRAVVDWSWDLLDPTERTVLTRMSAFAGGCDLDAAEAVCGGDDGFDVADTLGSLVDKSLVTAVPDPDGMRYRLLETIREYAAEHLAAAPDEARATARRHAAHYLAFTERAEPLLRSADQLPWIRRVETELDNLRSALHTTTVKDADLETAQRLVTALAWFLWLRNYRAEGAEWAGRVLAATPADAPEGSAAYWRSMRLQVLHMFLLTESKGAAGFRTPEFAGLAARIREVFREGSPETTRFPGMLWPATAFLTGDPAGFHPDLARSVENCRRHAGDWELGVTLLMRAHSAIDMTGGLDTVDADLAELHDIARRCGDRWIRAQVASAAGEAALSRGQYDTARTEYEECLRLAREVGAQIEAPFALARIAEAAYCSGDYDTAERLLAEADREADRHGGVYDVSSFARLLSAMLALRRGDTDRARTECARSRAEASQINPPPQLTAGLDVIEAAVTAREHGPQAALEKIGPALAEAVAAHCAERVLACLAESAALYLEATGRPAASVRVLAAAGTWRAGQPRSVPEAAVLEGLPDRTLAALGAAAHARAEAAGRSLTPAEVVAEVTRHVPLSGS</sequence>
<evidence type="ECO:0000256" key="3">
    <source>
        <dbReference type="ARBA" id="ARBA00023125"/>
    </source>
</evidence>
<dbReference type="PANTHER" id="PTHR47691">
    <property type="entry name" value="REGULATOR-RELATED"/>
    <property type="match status" value="1"/>
</dbReference>
<keyword evidence="3 4" id="KW-0238">DNA-binding</keyword>
<keyword evidence="2" id="KW-0902">Two-component regulatory system</keyword>
<organism evidence="6 7">
    <name type="scientific">Streptomyces racemochromogenes</name>
    <dbReference type="NCBI Taxonomy" id="67353"/>
    <lineage>
        <taxon>Bacteria</taxon>
        <taxon>Bacillati</taxon>
        <taxon>Actinomycetota</taxon>
        <taxon>Actinomycetes</taxon>
        <taxon>Kitasatosporales</taxon>
        <taxon>Streptomycetaceae</taxon>
        <taxon>Streptomyces</taxon>
    </lineage>
</organism>
<dbReference type="Pfam" id="PF25872">
    <property type="entry name" value="HTH_77"/>
    <property type="match status" value="1"/>
</dbReference>
<evidence type="ECO:0000256" key="1">
    <source>
        <dbReference type="ARBA" id="ARBA00005820"/>
    </source>
</evidence>
<reference evidence="6 7" key="1">
    <citation type="submission" date="2024-03" db="EMBL/GenBank/DDBJ databases">
        <title>Whole genome sequencing of Streptomyces racemochromogenes, to identify antimicrobial biosynthetic gene clusters.</title>
        <authorList>
            <person name="Suryawanshi P."/>
            <person name="Krishnaraj P.U."/>
            <person name="Arun Y.P."/>
            <person name="Suryawanshi M.P."/>
            <person name="Rakshit O."/>
        </authorList>
    </citation>
    <scope>NUCLEOTIDE SEQUENCE [LARGE SCALE GENOMIC DNA]</scope>
    <source>
        <strain evidence="6 7">AUDT626</strain>
    </source>
</reference>
<gene>
    <name evidence="6" type="ORF">WDV06_31630</name>
</gene>
<evidence type="ECO:0000259" key="5">
    <source>
        <dbReference type="PROSITE" id="PS51755"/>
    </source>
</evidence>
<dbReference type="Gene3D" id="3.40.50.300">
    <property type="entry name" value="P-loop containing nucleotide triphosphate hydrolases"/>
    <property type="match status" value="1"/>
</dbReference>
<dbReference type="InterPro" id="IPR058852">
    <property type="entry name" value="HTH_77"/>
</dbReference>
<dbReference type="Pfam" id="PF13191">
    <property type="entry name" value="AAA_16"/>
    <property type="match status" value="1"/>
</dbReference>
<accession>A0ABW7PNW6</accession>
<dbReference type="Gene3D" id="1.10.10.10">
    <property type="entry name" value="Winged helix-like DNA-binding domain superfamily/Winged helix DNA-binding domain"/>
    <property type="match status" value="1"/>
</dbReference>
<dbReference type="SMART" id="SM01043">
    <property type="entry name" value="BTAD"/>
    <property type="match status" value="1"/>
</dbReference>
<dbReference type="SUPFAM" id="SSF52540">
    <property type="entry name" value="P-loop containing nucleoside triphosphate hydrolases"/>
    <property type="match status" value="1"/>
</dbReference>
<feature type="DNA-binding region" description="OmpR/PhoB-type" evidence="4">
    <location>
        <begin position="1"/>
        <end position="95"/>
    </location>
</feature>
<keyword evidence="7" id="KW-1185">Reference proteome</keyword>
<evidence type="ECO:0000256" key="4">
    <source>
        <dbReference type="PROSITE-ProRule" id="PRU01091"/>
    </source>
</evidence>
<proteinExistence type="inferred from homology"/>
<dbReference type="PRINTS" id="PR00364">
    <property type="entry name" value="DISEASERSIST"/>
</dbReference>
<dbReference type="InterPro" id="IPR001867">
    <property type="entry name" value="OmpR/PhoB-type_DNA-bd"/>
</dbReference>
<dbReference type="EMBL" id="JBBDHD010000137">
    <property type="protein sequence ID" value="MFH7599615.1"/>
    <property type="molecule type" value="Genomic_DNA"/>
</dbReference>
<dbReference type="InterPro" id="IPR016032">
    <property type="entry name" value="Sig_transdc_resp-reg_C-effctor"/>
</dbReference>
<dbReference type="RefSeq" id="WP_395513244.1">
    <property type="nucleotide sequence ID" value="NZ_JBBDHD010000137.1"/>
</dbReference>
<feature type="domain" description="OmpR/PhoB-type" evidence="5">
    <location>
        <begin position="1"/>
        <end position="95"/>
    </location>
</feature>
<dbReference type="PROSITE" id="PS51755">
    <property type="entry name" value="OMPR_PHOB"/>
    <property type="match status" value="1"/>
</dbReference>